<evidence type="ECO:0000256" key="2">
    <source>
        <dbReference type="ARBA" id="ARBA00023043"/>
    </source>
</evidence>
<dbReference type="InterPro" id="IPR002110">
    <property type="entry name" value="Ankyrin_rpt"/>
</dbReference>
<dbReference type="PROSITE" id="PS50297">
    <property type="entry name" value="ANK_REP_REGION"/>
    <property type="match status" value="1"/>
</dbReference>
<dbReference type="InterPro" id="IPR050776">
    <property type="entry name" value="Ank_Repeat/CDKN_Inhibitor"/>
</dbReference>
<dbReference type="EMBL" id="CP078013">
    <property type="protein sequence ID" value="USW03210.1"/>
    <property type="molecule type" value="Genomic_DNA"/>
</dbReference>
<evidence type="ECO:0000256" key="1">
    <source>
        <dbReference type="ARBA" id="ARBA00022737"/>
    </source>
</evidence>
<reference evidence="4" key="2">
    <citation type="submission" date="2024-04" db="EMBL/GenBank/DDBJ databases">
        <authorList>
            <person name="Diaz M."/>
            <person name="Bach T."/>
            <person name="Gonzalez Anta G."/>
            <person name="Agaras B."/>
            <person name="Wibberg D."/>
            <person name="Noguera F."/>
            <person name="Canciani W."/>
            <person name="Ybarra T."/>
            <person name="Nunez M.L."/>
            <person name="Valverde C."/>
        </authorList>
    </citation>
    <scope>NUCLEOTIDE SEQUENCE</scope>
    <source>
        <strain evidence="4">1008</strain>
    </source>
</reference>
<organism evidence="4 5">
    <name type="scientific">Pseudomonas pergaminensis</name>
    <dbReference type="NCBI Taxonomy" id="2853159"/>
    <lineage>
        <taxon>Bacteria</taxon>
        <taxon>Pseudomonadati</taxon>
        <taxon>Pseudomonadota</taxon>
        <taxon>Gammaproteobacteria</taxon>
        <taxon>Pseudomonadales</taxon>
        <taxon>Pseudomonadaceae</taxon>
        <taxon>Pseudomonas</taxon>
    </lineage>
</organism>
<keyword evidence="1" id="KW-0677">Repeat</keyword>
<dbReference type="PROSITE" id="PS50088">
    <property type="entry name" value="ANK_REPEAT"/>
    <property type="match status" value="1"/>
</dbReference>
<proteinExistence type="predicted"/>
<name>A0ABD7TN57_9PSED</name>
<reference evidence="4" key="1">
    <citation type="journal article" date="2022" name="Front. Plant Sci.">
        <title>Agronomic efficiency and genome mining analysis of the wheat-biostimulant rhizospheric bacterium Pseudomonas pergaminensis sp. nov. strain 1008T.</title>
        <authorList>
            <person name="Diaz M."/>
            <person name="Bach T."/>
            <person name="Gonzalez Anta G."/>
            <person name="Agaras B."/>
            <person name="Wibberg D."/>
            <person name="Noguera F."/>
            <person name="Canciani W."/>
            <person name="Valverde C."/>
        </authorList>
    </citation>
    <scope>NUCLEOTIDE SEQUENCE</scope>
    <source>
        <strain evidence="4">1008</strain>
    </source>
</reference>
<dbReference type="SMART" id="SM00248">
    <property type="entry name" value="ANK"/>
    <property type="match status" value="2"/>
</dbReference>
<dbReference type="PANTHER" id="PTHR24201:SF16">
    <property type="entry name" value="ANKYRIN-1-LIKE-RELATED"/>
    <property type="match status" value="1"/>
</dbReference>
<feature type="repeat" description="ANK" evidence="3">
    <location>
        <begin position="106"/>
        <end position="138"/>
    </location>
</feature>
<protein>
    <submittedName>
        <fullName evidence="4">Ankyrin repeat domain-containing protein</fullName>
    </submittedName>
</protein>
<dbReference type="Pfam" id="PF12796">
    <property type="entry name" value="Ank_2"/>
    <property type="match status" value="1"/>
</dbReference>
<dbReference type="InterPro" id="IPR036770">
    <property type="entry name" value="Ankyrin_rpt-contain_sf"/>
</dbReference>
<evidence type="ECO:0000256" key="3">
    <source>
        <dbReference type="PROSITE-ProRule" id="PRU00023"/>
    </source>
</evidence>
<evidence type="ECO:0000313" key="4">
    <source>
        <dbReference type="EMBL" id="USW03210.1"/>
    </source>
</evidence>
<dbReference type="SUPFAM" id="SSF48403">
    <property type="entry name" value="Ankyrin repeat"/>
    <property type="match status" value="1"/>
</dbReference>
<evidence type="ECO:0000313" key="5">
    <source>
        <dbReference type="Proteomes" id="UP001056907"/>
    </source>
</evidence>
<dbReference type="Gene3D" id="1.25.40.20">
    <property type="entry name" value="Ankyrin repeat-containing domain"/>
    <property type="match status" value="1"/>
</dbReference>
<keyword evidence="2 3" id="KW-0040">ANK repeat</keyword>
<accession>A0ABD7TN57</accession>
<dbReference type="KEGG" id="ppeg:KUA23_11095"/>
<dbReference type="AlphaFoldDB" id="A0ABD7TN57"/>
<sequence>MNHWFRRTIRSRLFQEIELGNDQAALQLARPWRLRYLRGEWGETALSCAIGYKQSALAVELVRRGGMYAEDGTLAKAAMNGDLMVVEALLSAGKHPDEPIKDPIFRGLTPLMWATNRRHPEIMERLLQAGADIHAVDCQGHSAARYVTDLGSTSLEALKVLLRHQPEILWTEMWSGIDVLNAVRRYRDNRDPDALQFMTRKFPELDMDEYLKS</sequence>
<dbReference type="Proteomes" id="UP001056907">
    <property type="component" value="Chromosome"/>
</dbReference>
<dbReference type="PANTHER" id="PTHR24201">
    <property type="entry name" value="ANK_REP_REGION DOMAIN-CONTAINING PROTEIN"/>
    <property type="match status" value="1"/>
</dbReference>
<dbReference type="RefSeq" id="WP_157806790.1">
    <property type="nucleotide sequence ID" value="NZ_CP078013.2"/>
</dbReference>
<gene>
    <name evidence="4" type="ORF">KUA23_11095</name>
</gene>